<dbReference type="Pfam" id="PF03099">
    <property type="entry name" value="BPL_LplA_LipB"/>
    <property type="match status" value="1"/>
</dbReference>
<keyword evidence="2 4" id="KW-0436">Ligase</keyword>
<dbReference type="NCBIfam" id="TIGR00121">
    <property type="entry name" value="birA_ligase"/>
    <property type="match status" value="1"/>
</dbReference>
<evidence type="ECO:0000259" key="3">
    <source>
        <dbReference type="PROSITE" id="PS51733"/>
    </source>
</evidence>
<dbReference type="CDD" id="cd16442">
    <property type="entry name" value="BPL"/>
    <property type="match status" value="1"/>
</dbReference>
<dbReference type="Pfam" id="PF09825">
    <property type="entry name" value="BPL_N"/>
    <property type="match status" value="1"/>
</dbReference>
<keyword evidence="5" id="KW-1185">Reference proteome</keyword>
<evidence type="ECO:0000256" key="1">
    <source>
        <dbReference type="ARBA" id="ARBA00009934"/>
    </source>
</evidence>
<comment type="similarity">
    <text evidence="1">Belongs to the biotin--protein ligase family.</text>
</comment>
<dbReference type="GO" id="GO:0004077">
    <property type="term" value="F:biotin--[biotin carboxyl-carrier protein] ligase activity"/>
    <property type="evidence" value="ECO:0007669"/>
    <property type="project" value="InterPro"/>
</dbReference>
<dbReference type="PANTHER" id="PTHR12835:SF5">
    <property type="entry name" value="BIOTIN--PROTEIN LIGASE"/>
    <property type="match status" value="1"/>
</dbReference>
<organism evidence="4 5">
    <name type="scientific">Hypsizygus marmoreus</name>
    <name type="common">White beech mushroom</name>
    <name type="synonym">Agaricus marmoreus</name>
    <dbReference type="NCBI Taxonomy" id="39966"/>
    <lineage>
        <taxon>Eukaryota</taxon>
        <taxon>Fungi</taxon>
        <taxon>Dikarya</taxon>
        <taxon>Basidiomycota</taxon>
        <taxon>Agaricomycotina</taxon>
        <taxon>Agaricomycetes</taxon>
        <taxon>Agaricomycetidae</taxon>
        <taxon>Agaricales</taxon>
        <taxon>Tricholomatineae</taxon>
        <taxon>Lyophyllaceae</taxon>
        <taxon>Hypsizygus</taxon>
    </lineage>
</organism>
<dbReference type="Proteomes" id="UP000076154">
    <property type="component" value="Unassembled WGS sequence"/>
</dbReference>
<dbReference type="PROSITE" id="PS51733">
    <property type="entry name" value="BPL_LPL_CATALYTIC"/>
    <property type="match status" value="1"/>
</dbReference>
<accession>A0A369K1E9</accession>
<dbReference type="Gene3D" id="3.30.930.10">
    <property type="entry name" value="Bira Bifunctional Protein, Domain 2"/>
    <property type="match status" value="1"/>
</dbReference>
<dbReference type="InterPro" id="IPR045864">
    <property type="entry name" value="aa-tRNA-synth_II/BPL/LPL"/>
</dbReference>
<dbReference type="FunCoup" id="A0A369K1E9">
    <property type="interactions" value="352"/>
</dbReference>
<dbReference type="InterPro" id="IPR019197">
    <property type="entry name" value="Biotin-prot_ligase_N"/>
</dbReference>
<protein>
    <submittedName>
        <fullName evidence="4">Biotin--protein ligase</fullName>
    </submittedName>
</protein>
<dbReference type="InterPro" id="IPR004143">
    <property type="entry name" value="BPL_LPL_catalytic"/>
</dbReference>
<gene>
    <name evidence="4" type="primary">bpl1</name>
    <name evidence="4" type="ORF">Hypma_003263</name>
</gene>
<evidence type="ECO:0000313" key="5">
    <source>
        <dbReference type="Proteomes" id="UP000076154"/>
    </source>
</evidence>
<dbReference type="STRING" id="39966.A0A369K1E9"/>
<evidence type="ECO:0000313" key="4">
    <source>
        <dbReference type="EMBL" id="RDB27788.1"/>
    </source>
</evidence>
<dbReference type="AlphaFoldDB" id="A0A369K1E9"/>
<dbReference type="InterPro" id="IPR004408">
    <property type="entry name" value="Biotin_CoA_COase_ligase"/>
</dbReference>
<reference evidence="4" key="1">
    <citation type="submission" date="2018-04" db="EMBL/GenBank/DDBJ databases">
        <title>Whole genome sequencing of Hypsizygus marmoreus.</title>
        <authorList>
            <person name="Choi I.-G."/>
            <person name="Min B."/>
            <person name="Kim J.-G."/>
            <person name="Kim S."/>
            <person name="Oh Y.-L."/>
            <person name="Kong W.-S."/>
            <person name="Park H."/>
            <person name="Jeong J."/>
            <person name="Song E.-S."/>
        </authorList>
    </citation>
    <scope>NUCLEOTIDE SEQUENCE [LARGE SCALE GENOMIC DNA]</scope>
    <source>
        <strain evidence="4">51987-8</strain>
    </source>
</reference>
<dbReference type="EMBL" id="LUEZ02000014">
    <property type="protein sequence ID" value="RDB27788.1"/>
    <property type="molecule type" value="Genomic_DNA"/>
</dbReference>
<dbReference type="PANTHER" id="PTHR12835">
    <property type="entry name" value="BIOTIN PROTEIN LIGASE"/>
    <property type="match status" value="1"/>
</dbReference>
<comment type="caution">
    <text evidence="4">The sequence shown here is derived from an EMBL/GenBank/DDBJ whole genome shotgun (WGS) entry which is preliminary data.</text>
</comment>
<dbReference type="GO" id="GO:0005737">
    <property type="term" value="C:cytoplasm"/>
    <property type="evidence" value="ECO:0007669"/>
    <property type="project" value="TreeGrafter"/>
</dbReference>
<evidence type="ECO:0000256" key="2">
    <source>
        <dbReference type="ARBA" id="ARBA00022598"/>
    </source>
</evidence>
<dbReference type="InParanoid" id="A0A369K1E9"/>
<feature type="domain" description="BPL/LPL catalytic" evidence="3">
    <location>
        <begin position="356"/>
        <end position="554"/>
    </location>
</feature>
<dbReference type="OrthoDB" id="10250105at2759"/>
<dbReference type="SUPFAM" id="SSF55681">
    <property type="entry name" value="Class II aaRS and biotin synthetases"/>
    <property type="match status" value="1"/>
</dbReference>
<proteinExistence type="inferred from homology"/>
<name>A0A369K1E9_HYPMA</name>
<sequence>MNVLIYSGPEALQESAKNALTTIRSLLLPQYSVQSITQQALNSQPWTASCSLLVFPQCRGRLSSPSSAVIKDFVESGGSFLGFGAGAICSQRDPGGASSVSKDMLLTFLDKATGNFVSLTSPQSEETPRSVSLKTLDGQLIEDVQELGLRSFEGFEGVKDLTILARYSGADAARSIAGIQYDIGRGGIAIWAPNLEIPLEEEEAISTLSTAPDLKPQKVEEQRRLELLKTCLHSLAVQLPLPEPKPVSHPLPQFLTSNPAKPSIVSNIVNSIAAPSSGSQLSVFKDENDTFNFHQLTEATRLVSEIRNNTTLSGDPTQWQPKHIILCPCSVPNPDLTPLFDLNLYYKSLSQAREEQGCPQTPEPWGIGEAFLYGEIVTSTQTMLDKNPRLLSRLPTPLVSLASYQLAGRGRGSNIWLSPAGCLQFSVLLRLSLASFPASKLVFIQYLFALAVIEACRDDNVLGKRGNSVRLKWPNDVYAVVDEERKKIGGILVNTSFSGGKVDIVIGCGLNVLNAAPIFSLAQLLPPDDRHNLSIEKTVANILARFEKMWGTFVDERGSFSSFMDLYLNRWLHSDQLVTLTAVSPPKLVRITGITPEHGLLRTVPEKAGWSSGGEEYIDLQPDGNSFDIMAGLIKSKT</sequence>